<dbReference type="AlphaFoldDB" id="A0A9X3EPB6"/>
<gene>
    <name evidence="2" type="ORF">OUO13_14345</name>
</gene>
<comment type="caution">
    <text evidence="2">The sequence shown here is derived from an EMBL/GenBank/DDBJ whole genome shotgun (WGS) entry which is preliminary data.</text>
</comment>
<dbReference type="Proteomes" id="UP001150830">
    <property type="component" value="Unassembled WGS sequence"/>
</dbReference>
<keyword evidence="3" id="KW-1185">Reference proteome</keyword>
<dbReference type="RefSeq" id="WP_283174584.1">
    <property type="nucleotide sequence ID" value="NZ_JAPNOA010000043.1"/>
</dbReference>
<evidence type="ECO:0000313" key="2">
    <source>
        <dbReference type="EMBL" id="MCY0966373.1"/>
    </source>
</evidence>
<name>A0A9X3EPB6_9GAMM</name>
<reference evidence="2" key="1">
    <citation type="submission" date="2022-11" db="EMBL/GenBank/DDBJ databases">
        <title>Parathalassolutuus dongxingensis gen. nov., sp. nov., a novel member of family Oceanospirillaceae isolated from a coastal shrimp pond in Guangxi, China.</title>
        <authorList>
            <person name="Chen H."/>
        </authorList>
    </citation>
    <scope>NUCLEOTIDE SEQUENCE</scope>
    <source>
        <strain evidence="2">G-43</strain>
    </source>
</reference>
<feature type="coiled-coil region" evidence="1">
    <location>
        <begin position="63"/>
        <end position="97"/>
    </location>
</feature>
<proteinExistence type="predicted"/>
<protein>
    <recommendedName>
        <fullName evidence="4">Transposase</fullName>
    </recommendedName>
</protein>
<organism evidence="2 3">
    <name type="scientific">Parathalassolituus penaei</name>
    <dbReference type="NCBI Taxonomy" id="2997323"/>
    <lineage>
        <taxon>Bacteria</taxon>
        <taxon>Pseudomonadati</taxon>
        <taxon>Pseudomonadota</taxon>
        <taxon>Gammaproteobacteria</taxon>
        <taxon>Oceanospirillales</taxon>
        <taxon>Oceanospirillaceae</taxon>
        <taxon>Parathalassolituus</taxon>
    </lineage>
</organism>
<keyword evidence="1" id="KW-0175">Coiled coil</keyword>
<accession>A0A9X3EPB6</accession>
<sequence>MPHSGKNTDDWPVEACFAAVMETASLSEVELSEYCRQRGLYPEQIKQWKADCMAAMQGSKVSAAELKRQRSADQKKIRALEKELRRKDKALAETAALLVMRKKLNALYGLEEEDD</sequence>
<evidence type="ECO:0000313" key="3">
    <source>
        <dbReference type="Proteomes" id="UP001150830"/>
    </source>
</evidence>
<dbReference type="EMBL" id="JAPNOA010000043">
    <property type="protein sequence ID" value="MCY0966373.1"/>
    <property type="molecule type" value="Genomic_DNA"/>
</dbReference>
<evidence type="ECO:0008006" key="4">
    <source>
        <dbReference type="Google" id="ProtNLM"/>
    </source>
</evidence>
<evidence type="ECO:0000256" key="1">
    <source>
        <dbReference type="SAM" id="Coils"/>
    </source>
</evidence>